<reference evidence="1" key="1">
    <citation type="submission" date="2021-02" db="EMBL/GenBank/DDBJ databases">
        <authorList>
            <person name="Nowell W R."/>
        </authorList>
    </citation>
    <scope>NUCLEOTIDE SEQUENCE</scope>
    <source>
        <strain evidence="1">Ploen Becks lab</strain>
    </source>
</reference>
<dbReference type="Proteomes" id="UP000663879">
    <property type="component" value="Unassembled WGS sequence"/>
</dbReference>
<dbReference type="EMBL" id="CAJNOC010002323">
    <property type="protein sequence ID" value="CAF0926291.1"/>
    <property type="molecule type" value="Genomic_DNA"/>
</dbReference>
<proteinExistence type="predicted"/>
<protein>
    <submittedName>
        <fullName evidence="1">Uncharacterized protein</fullName>
    </submittedName>
</protein>
<sequence>MRSNITNMYSNISSFSSYLEICNVKSNSKVQKPYTISANYNSMTPKSYQGLNHQTMRSNITNKYSNISSFSSNLEICNVKSNSKVQKPYTISANYNSITTKSYQGLNHQTRRSNITHKYSIFSSFSSNLEICNVKSNSKVQKPYTISANYNSITTKLYQGLNHQTRRSNITNKYSIISSFSSNLEICNVKSNSKVQKPYTISANYNSITTKSYQGLNHQTMRSNITNKYSNISSFSSNLEICNVKSNSKVQKPYTISANYNSITTKSYQGLNHQTMRSNITNKYSNISSFSSNLEICNVKSNSKVQKPYTISANYNSITTKSYQGLNHPTMRSNITNKYSNISSFSSNLEICNVKSNSKVQKPYTISANYNSIITKSYQGLNHPTMQSYFTYRYSNISSFSLILRFVM</sequence>
<evidence type="ECO:0000313" key="2">
    <source>
        <dbReference type="Proteomes" id="UP000663879"/>
    </source>
</evidence>
<gene>
    <name evidence="1" type="ORF">OXX778_LOCUS12659</name>
</gene>
<evidence type="ECO:0000313" key="1">
    <source>
        <dbReference type="EMBL" id="CAF0926291.1"/>
    </source>
</evidence>
<keyword evidence="2" id="KW-1185">Reference proteome</keyword>
<comment type="caution">
    <text evidence="1">The sequence shown here is derived from an EMBL/GenBank/DDBJ whole genome shotgun (WGS) entry which is preliminary data.</text>
</comment>
<dbReference type="AlphaFoldDB" id="A0A814B9K3"/>
<name>A0A814B9K3_9BILA</name>
<organism evidence="1 2">
    <name type="scientific">Brachionus calyciflorus</name>
    <dbReference type="NCBI Taxonomy" id="104777"/>
    <lineage>
        <taxon>Eukaryota</taxon>
        <taxon>Metazoa</taxon>
        <taxon>Spiralia</taxon>
        <taxon>Gnathifera</taxon>
        <taxon>Rotifera</taxon>
        <taxon>Eurotatoria</taxon>
        <taxon>Monogononta</taxon>
        <taxon>Pseudotrocha</taxon>
        <taxon>Ploima</taxon>
        <taxon>Brachionidae</taxon>
        <taxon>Brachionus</taxon>
    </lineage>
</organism>
<accession>A0A814B9K3</accession>